<reference evidence="9 10" key="1">
    <citation type="submission" date="2015-09" db="EMBL/GenBank/DDBJ databases">
        <title>Host preference determinants of Valsa canker pathogens revealed by comparative genomics.</title>
        <authorList>
            <person name="Yin Z."/>
            <person name="Huang L."/>
        </authorList>
    </citation>
    <scope>NUCLEOTIDE SEQUENCE [LARGE SCALE GENOMIC DNA]</scope>
    <source>
        <strain evidence="9 10">03-1</strain>
    </source>
</reference>
<keyword evidence="10" id="KW-1185">Reference proteome</keyword>
<dbReference type="OrthoDB" id="285729at2759"/>
<evidence type="ECO:0000256" key="6">
    <source>
        <dbReference type="ARBA" id="ARBA00023242"/>
    </source>
</evidence>
<dbReference type="InterPro" id="IPR019002">
    <property type="entry name" value="Ribosome_biogenesis_Nop16"/>
</dbReference>
<gene>
    <name evidence="9" type="ORF">VMCG_02877</name>
</gene>
<protein>
    <recommendedName>
        <fullName evidence="5">Nucleolar protein 16</fullName>
    </recommendedName>
</protein>
<name>A0A423WZZ0_9PEZI</name>
<evidence type="ECO:0000256" key="7">
    <source>
        <dbReference type="ARBA" id="ARBA00023274"/>
    </source>
</evidence>
<dbReference type="Proteomes" id="UP000283895">
    <property type="component" value="Unassembled WGS sequence"/>
</dbReference>
<evidence type="ECO:0000256" key="5">
    <source>
        <dbReference type="ARBA" id="ARBA00015522"/>
    </source>
</evidence>
<accession>A0A423WZZ0</accession>
<evidence type="ECO:0000313" key="10">
    <source>
        <dbReference type="Proteomes" id="UP000283895"/>
    </source>
</evidence>
<dbReference type="GO" id="GO:0042273">
    <property type="term" value="P:ribosomal large subunit biogenesis"/>
    <property type="evidence" value="ECO:0007669"/>
    <property type="project" value="TreeGrafter"/>
</dbReference>
<dbReference type="EMBL" id="LKEA01000005">
    <property type="protein sequence ID" value="ROW09057.1"/>
    <property type="molecule type" value="Genomic_DNA"/>
</dbReference>
<evidence type="ECO:0000256" key="3">
    <source>
        <dbReference type="ARBA" id="ARBA00008479"/>
    </source>
</evidence>
<dbReference type="STRING" id="356882.A0A423WZZ0"/>
<dbReference type="Pfam" id="PF09420">
    <property type="entry name" value="Nop16"/>
    <property type="match status" value="1"/>
</dbReference>
<sequence>MGRDLQKRKRRSSRPAIKQSNRLKKPLNPLGNSTIAKNWNKKETLSQNYRRLGLAAKLGKATGGTDRTCATANGPTAAQDPLAVTPTSGAGTRGSIRSVKVERDADGKILRVIHRDNPLNDPLNDIEDDSGEDGEGWGGVEENEEDKAAAAAAAAADKGTRVVDLLEVEANRPTEKYKRHQSEREREWIERLLARHGDNTAAMARDHRLNPMQQTEANLKKKIAIYKENLN</sequence>
<comment type="caution">
    <text evidence="9">The sequence shown here is derived from an EMBL/GenBank/DDBJ whole genome shotgun (WGS) entry which is preliminary data.</text>
</comment>
<evidence type="ECO:0000313" key="9">
    <source>
        <dbReference type="EMBL" id="ROW09057.1"/>
    </source>
</evidence>
<comment type="subunit">
    <text evidence="4">Component of the pre-66S ribosomal particle.</text>
</comment>
<keyword evidence="7" id="KW-0687">Ribonucleoprotein</keyword>
<proteinExistence type="inferred from homology"/>
<dbReference type="PANTHER" id="PTHR13243">
    <property type="entry name" value="HSPC111 PROTEIN-RELATED"/>
    <property type="match status" value="1"/>
</dbReference>
<dbReference type="GO" id="GO:0005730">
    <property type="term" value="C:nucleolus"/>
    <property type="evidence" value="ECO:0007669"/>
    <property type="project" value="UniProtKB-SubCell"/>
</dbReference>
<feature type="compositionally biased region" description="Basic residues" evidence="8">
    <location>
        <begin position="1"/>
        <end position="13"/>
    </location>
</feature>
<comment type="subcellular location">
    <subcellularLocation>
        <location evidence="2">Nucleus</location>
        <location evidence="2">Nucleolus</location>
    </subcellularLocation>
</comment>
<feature type="compositionally biased region" description="Acidic residues" evidence="8">
    <location>
        <begin position="124"/>
        <end position="145"/>
    </location>
</feature>
<feature type="region of interest" description="Disordered" evidence="8">
    <location>
        <begin position="61"/>
        <end position="93"/>
    </location>
</feature>
<feature type="region of interest" description="Disordered" evidence="8">
    <location>
        <begin position="120"/>
        <end position="156"/>
    </location>
</feature>
<dbReference type="GO" id="GO:1990904">
    <property type="term" value="C:ribonucleoprotein complex"/>
    <property type="evidence" value="ECO:0007669"/>
    <property type="project" value="UniProtKB-KW"/>
</dbReference>
<comment type="similarity">
    <text evidence="3">Belongs to the NOP16 family.</text>
</comment>
<keyword evidence="6" id="KW-0539">Nucleus</keyword>
<evidence type="ECO:0000256" key="1">
    <source>
        <dbReference type="ARBA" id="ARBA00002889"/>
    </source>
</evidence>
<feature type="region of interest" description="Disordered" evidence="8">
    <location>
        <begin position="1"/>
        <end position="36"/>
    </location>
</feature>
<dbReference type="AlphaFoldDB" id="A0A423WZZ0"/>
<dbReference type="PANTHER" id="PTHR13243:SF1">
    <property type="entry name" value="NUCLEOLAR PROTEIN 16"/>
    <property type="match status" value="1"/>
</dbReference>
<evidence type="ECO:0000256" key="8">
    <source>
        <dbReference type="SAM" id="MobiDB-lite"/>
    </source>
</evidence>
<comment type="function">
    <text evidence="1">Involved in the biogenesis of the 60S ribosomal subunit.</text>
</comment>
<evidence type="ECO:0000256" key="4">
    <source>
        <dbReference type="ARBA" id="ARBA00011187"/>
    </source>
</evidence>
<evidence type="ECO:0000256" key="2">
    <source>
        <dbReference type="ARBA" id="ARBA00004604"/>
    </source>
</evidence>
<organism evidence="9 10">
    <name type="scientific">Cytospora schulzeri</name>
    <dbReference type="NCBI Taxonomy" id="448051"/>
    <lineage>
        <taxon>Eukaryota</taxon>
        <taxon>Fungi</taxon>
        <taxon>Dikarya</taxon>
        <taxon>Ascomycota</taxon>
        <taxon>Pezizomycotina</taxon>
        <taxon>Sordariomycetes</taxon>
        <taxon>Sordariomycetidae</taxon>
        <taxon>Diaporthales</taxon>
        <taxon>Cytosporaceae</taxon>
        <taxon>Cytospora</taxon>
    </lineage>
</organism>